<dbReference type="Proteomes" id="UP001189429">
    <property type="component" value="Unassembled WGS sequence"/>
</dbReference>
<feature type="compositionally biased region" description="Basic and acidic residues" evidence="1">
    <location>
        <begin position="27"/>
        <end position="40"/>
    </location>
</feature>
<proteinExistence type="predicted"/>
<accession>A0ABN9T1X9</accession>
<reference evidence="2" key="1">
    <citation type="submission" date="2023-10" db="EMBL/GenBank/DDBJ databases">
        <authorList>
            <person name="Chen Y."/>
            <person name="Shah S."/>
            <person name="Dougan E. K."/>
            <person name="Thang M."/>
            <person name="Chan C."/>
        </authorList>
    </citation>
    <scope>NUCLEOTIDE SEQUENCE [LARGE SCALE GENOMIC DNA]</scope>
</reference>
<gene>
    <name evidence="2" type="ORF">PCOR1329_LOCUS34719</name>
</gene>
<sequence length="119" mass="13315">MLPSLTLLPHVLSGQVGPRVLTRQGGGRREEGGREEGRKEEEEEKEEEEAASPGRAVPTTGIGAQRRSAQLVTWRREIRVQVQTAIRQRWAEEINCHSLQIPLIADSCKCRLPTSYADD</sequence>
<name>A0ABN9T1X9_9DINO</name>
<comment type="caution">
    <text evidence="2">The sequence shown here is derived from an EMBL/GenBank/DDBJ whole genome shotgun (WGS) entry which is preliminary data.</text>
</comment>
<evidence type="ECO:0000313" key="2">
    <source>
        <dbReference type="EMBL" id="CAK0838878.1"/>
    </source>
</evidence>
<evidence type="ECO:0000256" key="1">
    <source>
        <dbReference type="SAM" id="MobiDB-lite"/>
    </source>
</evidence>
<keyword evidence="3" id="KW-1185">Reference proteome</keyword>
<feature type="compositionally biased region" description="Acidic residues" evidence="1">
    <location>
        <begin position="41"/>
        <end position="50"/>
    </location>
</feature>
<dbReference type="EMBL" id="CAUYUJ010014254">
    <property type="protein sequence ID" value="CAK0838878.1"/>
    <property type="molecule type" value="Genomic_DNA"/>
</dbReference>
<feature type="region of interest" description="Disordered" evidence="1">
    <location>
        <begin position="16"/>
        <end position="65"/>
    </location>
</feature>
<protein>
    <submittedName>
        <fullName evidence="2">Uncharacterized protein</fullName>
    </submittedName>
</protein>
<evidence type="ECO:0000313" key="3">
    <source>
        <dbReference type="Proteomes" id="UP001189429"/>
    </source>
</evidence>
<organism evidence="2 3">
    <name type="scientific">Prorocentrum cordatum</name>
    <dbReference type="NCBI Taxonomy" id="2364126"/>
    <lineage>
        <taxon>Eukaryota</taxon>
        <taxon>Sar</taxon>
        <taxon>Alveolata</taxon>
        <taxon>Dinophyceae</taxon>
        <taxon>Prorocentrales</taxon>
        <taxon>Prorocentraceae</taxon>
        <taxon>Prorocentrum</taxon>
    </lineage>
</organism>